<gene>
    <name evidence="2" type="ORF">ACFOD6_02835</name>
</gene>
<sequence>MFATIRLPAAESGAASAPVAETMKPAHEMARSIEMRVCSVSSILLAGFLTIGAASGQTPPPADDPHHPAVDEETTATVEAEVAPQPQPPSGEAGMGAMMSPEMMQMMMQMMAQHHPAGQMPTAGMADGMQSGMESGLSLEVIFGKAASAAPEMTPDKVQSLLQAQLDRLGNPRLVLGAIGEAPDGSIIAEIRTVDGALVQKLAFNRFPGLVRQID</sequence>
<comment type="caution">
    <text evidence="2">The sequence shown here is derived from an EMBL/GenBank/DDBJ whole genome shotgun (WGS) entry which is preliminary data.</text>
</comment>
<proteinExistence type="predicted"/>
<dbReference type="EMBL" id="JBHRSM010000004">
    <property type="protein sequence ID" value="MFC3084977.1"/>
    <property type="molecule type" value="Genomic_DNA"/>
</dbReference>
<organism evidence="2 3">
    <name type="scientific">Tabrizicola soli</name>
    <dbReference type="NCBI Taxonomy" id="2185115"/>
    <lineage>
        <taxon>Bacteria</taxon>
        <taxon>Pseudomonadati</taxon>
        <taxon>Pseudomonadota</taxon>
        <taxon>Alphaproteobacteria</taxon>
        <taxon>Rhodobacterales</taxon>
        <taxon>Paracoccaceae</taxon>
        <taxon>Tabrizicola</taxon>
    </lineage>
</organism>
<name>A0ABV7DPP6_9RHOB</name>
<dbReference type="Proteomes" id="UP001595445">
    <property type="component" value="Unassembled WGS sequence"/>
</dbReference>
<evidence type="ECO:0000313" key="3">
    <source>
        <dbReference type="Proteomes" id="UP001595445"/>
    </source>
</evidence>
<evidence type="ECO:0000313" key="2">
    <source>
        <dbReference type="EMBL" id="MFC3084977.1"/>
    </source>
</evidence>
<reference evidence="3" key="1">
    <citation type="journal article" date="2019" name="Int. J. Syst. Evol. Microbiol.">
        <title>The Global Catalogue of Microorganisms (GCM) 10K type strain sequencing project: providing services to taxonomists for standard genome sequencing and annotation.</title>
        <authorList>
            <consortium name="The Broad Institute Genomics Platform"/>
            <consortium name="The Broad Institute Genome Sequencing Center for Infectious Disease"/>
            <person name="Wu L."/>
            <person name="Ma J."/>
        </authorList>
    </citation>
    <scope>NUCLEOTIDE SEQUENCE [LARGE SCALE GENOMIC DNA]</scope>
    <source>
        <strain evidence="3">KCTC 62102</strain>
    </source>
</reference>
<protein>
    <submittedName>
        <fullName evidence="2">Uncharacterized protein</fullName>
    </submittedName>
</protein>
<accession>A0ABV7DPP6</accession>
<feature type="region of interest" description="Disordered" evidence="1">
    <location>
        <begin position="55"/>
        <end position="97"/>
    </location>
</feature>
<keyword evidence="3" id="KW-1185">Reference proteome</keyword>
<dbReference type="RefSeq" id="WP_174212413.1">
    <property type="nucleotide sequence ID" value="NZ_JAEACP010000019.1"/>
</dbReference>
<evidence type="ECO:0000256" key="1">
    <source>
        <dbReference type="SAM" id="MobiDB-lite"/>
    </source>
</evidence>